<proteinExistence type="inferred from homology"/>
<keyword evidence="4" id="KW-1185">Reference proteome</keyword>
<reference evidence="3 4" key="1">
    <citation type="journal article" date="2013" name="Int. J. Syst. Evol. Microbiol.">
        <title>Celerinatantimonas yamalensis sp. nov., a cold-adapted diazotrophic bacterium from a cold permafrost brine.</title>
        <authorList>
            <person name="Shcherbakova V."/>
            <person name="Chuvilskaya N."/>
            <person name="Rivkina E."/>
            <person name="Demidov N."/>
            <person name="Uchaeva V."/>
            <person name="Suetin S."/>
            <person name="Suzina N."/>
            <person name="Gilichinsky D."/>
        </authorList>
    </citation>
    <scope>NUCLEOTIDE SEQUENCE [LARGE SCALE GENOMIC DNA]</scope>
    <source>
        <strain evidence="3 4">C7</strain>
    </source>
</reference>
<keyword evidence="3" id="KW-0282">Flagellum</keyword>
<feature type="chain" id="PRO_5044971513" description="Flagella basal body P-ring formation protein FlgA" evidence="1">
    <location>
        <begin position="21"/>
        <end position="226"/>
    </location>
</feature>
<evidence type="ECO:0000313" key="3">
    <source>
        <dbReference type="EMBL" id="MFM2485055.1"/>
    </source>
</evidence>
<keyword evidence="3" id="KW-0966">Cell projection</keyword>
<protein>
    <recommendedName>
        <fullName evidence="1">Flagella basal body P-ring formation protein FlgA</fullName>
    </recommendedName>
</protein>
<dbReference type="PANTHER" id="PTHR36307">
    <property type="entry name" value="FLAGELLA BASAL BODY P-RING FORMATION PROTEIN FLGA"/>
    <property type="match status" value="1"/>
</dbReference>
<gene>
    <name evidence="3" type="primary">flgA</name>
    <name evidence="3" type="ORF">ABUE30_08255</name>
</gene>
<dbReference type="InterPro" id="IPR017585">
    <property type="entry name" value="SAF_FlgA"/>
</dbReference>
<evidence type="ECO:0000256" key="1">
    <source>
        <dbReference type="RuleBase" id="RU362063"/>
    </source>
</evidence>
<keyword evidence="1" id="KW-0574">Periplasm</keyword>
<dbReference type="Proteomes" id="UP001629953">
    <property type="component" value="Unassembled WGS sequence"/>
</dbReference>
<keyword evidence="1" id="KW-1005">Bacterial flagellum biogenesis</keyword>
<comment type="caution">
    <text evidence="3">The sequence shown here is derived from an EMBL/GenBank/DDBJ whole genome shotgun (WGS) entry which is preliminary data.</text>
</comment>
<sequence>MIKHILCPIILLCLSFNTLAANKTAATIRQQATAFVKNQVSLKPFQRAQVVAANIDPRTNFQQCKTFHYYLTNNEIRKDNTVRVTCDESNNFRLYVPVKVKTLIPVVTMKNTANSGDMLDSSDLTVSYIDQTQIFGSYYSDINSLLGAKLKRRVNRNSPLTGYDICIVCRGDTVKIVASGKGFYISAGGTALADGLVGDTIRVRNNQSQRVITALIKSVGQVMIRM</sequence>
<dbReference type="PANTHER" id="PTHR36307:SF1">
    <property type="entry name" value="FLAGELLA BASAL BODY P-RING FORMATION PROTEIN FLGA"/>
    <property type="match status" value="1"/>
</dbReference>
<keyword evidence="1" id="KW-0732">Signal</keyword>
<evidence type="ECO:0000313" key="4">
    <source>
        <dbReference type="Proteomes" id="UP001629953"/>
    </source>
</evidence>
<dbReference type="Pfam" id="PF13144">
    <property type="entry name" value="ChapFlgA"/>
    <property type="match status" value="1"/>
</dbReference>
<dbReference type="RefSeq" id="WP_408623269.1">
    <property type="nucleotide sequence ID" value="NZ_JBEQCT010000003.1"/>
</dbReference>
<dbReference type="EMBL" id="JBEQCT010000003">
    <property type="protein sequence ID" value="MFM2485055.1"/>
    <property type="molecule type" value="Genomic_DNA"/>
</dbReference>
<comment type="similarity">
    <text evidence="1">Belongs to the FlgA family.</text>
</comment>
<comment type="subcellular location">
    <subcellularLocation>
        <location evidence="1">Periplasm</location>
    </subcellularLocation>
</comment>
<evidence type="ECO:0000259" key="2">
    <source>
        <dbReference type="Pfam" id="PF13144"/>
    </source>
</evidence>
<dbReference type="NCBIfam" id="TIGR03170">
    <property type="entry name" value="flgA_cterm"/>
    <property type="match status" value="1"/>
</dbReference>
<dbReference type="Gene3D" id="3.90.1210.10">
    <property type="entry name" value="Antifreeze-like/N-acetylneuraminic acid synthase C-terminal domain"/>
    <property type="match status" value="1"/>
</dbReference>
<comment type="function">
    <text evidence="1">Involved in the assembly process of the P-ring formation. It may associate with FlgF on the rod constituting a structure essential for the P-ring assembly or may act as a modulator protein for the P-ring assembly.</text>
</comment>
<name>A0ABW9G5Y4_9GAMM</name>
<dbReference type="Gene3D" id="2.30.30.760">
    <property type="match status" value="1"/>
</dbReference>
<feature type="signal peptide" evidence="1">
    <location>
        <begin position="1"/>
        <end position="20"/>
    </location>
</feature>
<dbReference type="CDD" id="cd11614">
    <property type="entry name" value="SAF_CpaB_FlgA_like"/>
    <property type="match status" value="1"/>
</dbReference>
<dbReference type="InterPro" id="IPR039246">
    <property type="entry name" value="Flagellar_FlgA"/>
</dbReference>
<organism evidence="3 4">
    <name type="scientific">Celerinatantimonas yamalensis</name>
    <dbReference type="NCBI Taxonomy" id="559956"/>
    <lineage>
        <taxon>Bacteria</taxon>
        <taxon>Pseudomonadati</taxon>
        <taxon>Pseudomonadota</taxon>
        <taxon>Gammaproteobacteria</taxon>
        <taxon>Celerinatantimonadaceae</taxon>
        <taxon>Celerinatantimonas</taxon>
    </lineage>
</organism>
<accession>A0ABW9G5Y4</accession>
<feature type="domain" description="Flagella basal body P-ring formation protein FlgA SAF" evidence="2">
    <location>
        <begin position="105"/>
        <end position="224"/>
    </location>
</feature>
<keyword evidence="3" id="KW-0969">Cilium</keyword>